<dbReference type="VEuPathDB" id="FungiDB:PODANS_6_2480"/>
<evidence type="ECO:0000313" key="1">
    <source>
        <dbReference type="EMBL" id="CAP71382.1"/>
    </source>
</evidence>
<accession>B2B2P7</accession>
<dbReference type="OrthoDB" id="6500128at2759"/>
<dbReference type="KEGG" id="pan:PODANSg7285"/>
<name>B2B2P7_PODAN</name>
<organism evidence="1">
    <name type="scientific">Podospora anserina (strain S / ATCC MYA-4624 / DSM 980 / FGSC 10383)</name>
    <name type="common">Pleurage anserina</name>
    <dbReference type="NCBI Taxonomy" id="515849"/>
    <lineage>
        <taxon>Eukaryota</taxon>
        <taxon>Fungi</taxon>
        <taxon>Dikarya</taxon>
        <taxon>Ascomycota</taxon>
        <taxon>Pezizomycotina</taxon>
        <taxon>Sordariomycetes</taxon>
        <taxon>Sordariomycetidae</taxon>
        <taxon>Sordariales</taxon>
        <taxon>Podosporaceae</taxon>
        <taxon>Podospora</taxon>
        <taxon>Podospora anserina</taxon>
    </lineage>
</organism>
<dbReference type="RefSeq" id="XP_001910248.1">
    <property type="nucleotide sequence ID" value="XM_001910213.1"/>
</dbReference>
<dbReference type="AlphaFoldDB" id="B2B2P7"/>
<dbReference type="SUPFAM" id="SSF52540">
    <property type="entry name" value="P-loop containing nucleoside triphosphate hydrolases"/>
    <property type="match status" value="1"/>
</dbReference>
<reference evidence="2" key="4">
    <citation type="submission" date="2015-04" db="EMBL/GenBank/DDBJ databases">
        <title>Maintaining two mating types: Structure of the mating type locus and its role in heterokaryosis in Podospora anserina.</title>
        <authorList>
            <person name="Grognet P."/>
            <person name="Bidard F."/>
            <person name="Kuchly C."/>
            <person name="Chan Ho Tong L."/>
            <person name="Coppin E."/>
            <person name="Ait Benkhali J."/>
            <person name="Couloux A."/>
            <person name="Wincker P."/>
            <person name="Debuchy R."/>
            <person name="Silar P."/>
        </authorList>
    </citation>
    <scope>NUCLEOTIDE SEQUENCE</scope>
</reference>
<gene>
    <name evidence="1" type="ORF">PODANS_6_2480</name>
</gene>
<sequence length="90" mass="10213">MLPRLSGTTAMLARLIPLAFVCQHRKRLRSNLFMRNLVPTAGTILIDGQDITKIEKDSEEMYEACRKAGIHDTIMAREDRYETSMGDNGQ</sequence>
<dbReference type="EMBL" id="CU638744">
    <property type="protein sequence ID" value="CAP71382.1"/>
    <property type="molecule type" value="Genomic_DNA"/>
</dbReference>
<dbReference type="Proteomes" id="UP000001197">
    <property type="component" value="Chromosome 6"/>
</dbReference>
<keyword evidence="3" id="KW-1185">Reference proteome</keyword>
<protein>
    <submittedName>
        <fullName evidence="2">Mitochondrial ABC transporter</fullName>
    </submittedName>
    <submittedName>
        <fullName evidence="1">Podospora anserina S mat+ genomic DNA chromosome 6, supercontig 2</fullName>
    </submittedName>
</protein>
<dbReference type="InterPro" id="IPR027417">
    <property type="entry name" value="P-loop_NTPase"/>
</dbReference>
<reference evidence="1" key="2">
    <citation type="submission" date="2008-07" db="EMBL/GenBank/DDBJ databases">
        <authorList>
            <person name="Genoscope - CEA"/>
        </authorList>
    </citation>
    <scope>NUCLEOTIDE SEQUENCE</scope>
    <source>
        <strain evidence="1">S mat+</strain>
    </source>
</reference>
<evidence type="ECO:0000313" key="3">
    <source>
        <dbReference type="Proteomes" id="UP000001197"/>
    </source>
</evidence>
<dbReference type="HOGENOM" id="CLU_2441798_0_0_1"/>
<reference evidence="1 3" key="1">
    <citation type="journal article" date="2008" name="Genome Biol.">
        <title>The genome sequence of the model ascomycete fungus Podospora anserina.</title>
        <authorList>
            <person name="Espagne E."/>
            <person name="Lespinet O."/>
            <person name="Malagnac F."/>
            <person name="Da Silva C."/>
            <person name="Jaillon O."/>
            <person name="Porcel B.M."/>
            <person name="Couloux A."/>
            <person name="Aury J.-M."/>
            <person name="Segurens B."/>
            <person name="Poulain J."/>
            <person name="Anthouard V."/>
            <person name="Grossetete S."/>
            <person name="Khalili H."/>
            <person name="Coppin E."/>
            <person name="Dequard-Chablat M."/>
            <person name="Picard M."/>
            <person name="Contamine V."/>
            <person name="Arnaise S."/>
            <person name="Bourdais A."/>
            <person name="Berteaux-Lecellier V."/>
            <person name="Gautheret D."/>
            <person name="de Vries R.P."/>
            <person name="Battaglia E."/>
            <person name="Coutinho P.M."/>
            <person name="Danchin E.G.J."/>
            <person name="Henrissat B."/>
            <person name="El Khoury R."/>
            <person name="Sainsard-Chanet A."/>
            <person name="Boivin A."/>
            <person name="Pinan-Lucarre B."/>
            <person name="Sellem C.H."/>
            <person name="Debuchy R."/>
            <person name="Wincker P."/>
            <person name="Weissenbach J."/>
            <person name="Silar P."/>
        </authorList>
    </citation>
    <scope>NUCLEOTIDE SEQUENCE [LARGE SCALE GENOMIC DNA]</scope>
    <source>
        <strain evidence="3">S / ATCC MYA-4624 / DSM 980 / FGSC 10383</strain>
        <strain evidence="1">S mat+</strain>
    </source>
</reference>
<dbReference type="GeneID" id="6195059"/>
<proteinExistence type="predicted"/>
<dbReference type="EMBL" id="FO904941">
    <property type="protein sequence ID" value="CDP30782.1"/>
    <property type="molecule type" value="Genomic_DNA"/>
</dbReference>
<reference evidence="3" key="3">
    <citation type="journal article" date="2014" name="Genetics">
        <title>Maintaining two mating types: Structure of the mating type locus and its role in heterokaryosis in Podospora anserina.</title>
        <authorList>
            <person name="Grognet P."/>
            <person name="Bidard F."/>
            <person name="Kuchly C."/>
            <person name="Tong L.C.H."/>
            <person name="Coppin E."/>
            <person name="Benkhali J.A."/>
            <person name="Couloux A."/>
            <person name="Wincker P."/>
            <person name="Debuchy R."/>
            <person name="Silar P."/>
        </authorList>
    </citation>
    <scope>GENOME REANNOTATION</scope>
    <source>
        <strain evidence="3">S / ATCC MYA-4624 / DSM 980 / FGSC 10383</strain>
    </source>
</reference>
<evidence type="ECO:0000313" key="2">
    <source>
        <dbReference type="EMBL" id="CDP30782.1"/>
    </source>
</evidence>